<name>A0AAD7Y842_MYTSE</name>
<protein>
    <recommendedName>
        <fullName evidence="2">ZAD domain-containing protein</fullName>
    </recommendedName>
</protein>
<feature type="binding site" evidence="1">
    <location>
        <position position="75"/>
    </location>
    <ligand>
        <name>Zn(2+)</name>
        <dbReference type="ChEBI" id="CHEBI:29105"/>
    </ligand>
</feature>
<keyword evidence="4" id="KW-1185">Reference proteome</keyword>
<evidence type="ECO:0000259" key="2">
    <source>
        <dbReference type="PROSITE" id="PS51915"/>
    </source>
</evidence>
<proteinExistence type="predicted"/>
<keyword evidence="1" id="KW-0862">Zinc</keyword>
<reference evidence="3" key="1">
    <citation type="submission" date="2023-03" db="EMBL/GenBank/DDBJ databases">
        <title>Chromosome-level genomes of two armyworms, Mythimna separata and Mythimna loreyi, provide insights into the biosynthesis and reception of sex pheromones.</title>
        <authorList>
            <person name="Zhao H."/>
        </authorList>
    </citation>
    <scope>NUCLEOTIDE SEQUENCE</scope>
    <source>
        <strain evidence="3">BeijingLab</strain>
        <tissue evidence="3">Pupa</tissue>
    </source>
</reference>
<dbReference type="PROSITE" id="PS51915">
    <property type="entry name" value="ZAD"/>
    <property type="match status" value="1"/>
</dbReference>
<evidence type="ECO:0000313" key="3">
    <source>
        <dbReference type="EMBL" id="KAJ8705920.1"/>
    </source>
</evidence>
<feature type="domain" description="ZAD" evidence="2">
    <location>
        <begin position="18"/>
        <end position="102"/>
    </location>
</feature>
<keyword evidence="1" id="KW-0863">Zinc-finger</keyword>
<dbReference type="AlphaFoldDB" id="A0AAD7Y842"/>
<keyword evidence="1" id="KW-0479">Metal-binding</keyword>
<dbReference type="EMBL" id="JARGEI010000029">
    <property type="protein sequence ID" value="KAJ8705920.1"/>
    <property type="molecule type" value="Genomic_DNA"/>
</dbReference>
<dbReference type="GO" id="GO:0005634">
    <property type="term" value="C:nucleus"/>
    <property type="evidence" value="ECO:0007669"/>
    <property type="project" value="InterPro"/>
</dbReference>
<gene>
    <name evidence="3" type="ORF">PYW07_010697</name>
</gene>
<feature type="binding site" evidence="1">
    <location>
        <position position="20"/>
    </location>
    <ligand>
        <name>Zn(2+)</name>
        <dbReference type="ChEBI" id="CHEBI:29105"/>
    </ligand>
</feature>
<evidence type="ECO:0000313" key="4">
    <source>
        <dbReference type="Proteomes" id="UP001231518"/>
    </source>
</evidence>
<evidence type="ECO:0000256" key="1">
    <source>
        <dbReference type="PROSITE-ProRule" id="PRU01263"/>
    </source>
</evidence>
<dbReference type="GO" id="GO:0008270">
    <property type="term" value="F:zinc ion binding"/>
    <property type="evidence" value="ECO:0007669"/>
    <property type="project" value="UniProtKB-UniRule"/>
</dbReference>
<feature type="binding site" evidence="1">
    <location>
        <position position="78"/>
    </location>
    <ligand>
        <name>Zn(2+)</name>
        <dbReference type="ChEBI" id="CHEBI:29105"/>
    </ligand>
</feature>
<comment type="caution">
    <text evidence="3">The sequence shown here is derived from an EMBL/GenBank/DDBJ whole genome shotgun (WGS) entry which is preliminary data.</text>
</comment>
<dbReference type="InterPro" id="IPR012934">
    <property type="entry name" value="Znf_AD"/>
</dbReference>
<dbReference type="Proteomes" id="UP001231518">
    <property type="component" value="Chromosome 26"/>
</dbReference>
<sequence length="166" mass="18785">MMAVLRNILRDVLSDTSRYCCLCFIAIGENETYFNFEDEVSTSIEMETTKVLYEMICTVLGCKVLDSISAHNIICQKCTGMVINCFKFIQQCKQNIEQLHSTIDSLQKHIPESVAPDDQKALFVALDTTNAAKDTLAWPHYGFMKNDTSWNPSFAKHVGNLQHHGI</sequence>
<organism evidence="3 4">
    <name type="scientific">Mythimna separata</name>
    <name type="common">Oriental armyworm</name>
    <name type="synonym">Pseudaletia separata</name>
    <dbReference type="NCBI Taxonomy" id="271217"/>
    <lineage>
        <taxon>Eukaryota</taxon>
        <taxon>Metazoa</taxon>
        <taxon>Ecdysozoa</taxon>
        <taxon>Arthropoda</taxon>
        <taxon>Hexapoda</taxon>
        <taxon>Insecta</taxon>
        <taxon>Pterygota</taxon>
        <taxon>Neoptera</taxon>
        <taxon>Endopterygota</taxon>
        <taxon>Lepidoptera</taxon>
        <taxon>Glossata</taxon>
        <taxon>Ditrysia</taxon>
        <taxon>Noctuoidea</taxon>
        <taxon>Noctuidae</taxon>
        <taxon>Noctuinae</taxon>
        <taxon>Hadenini</taxon>
        <taxon>Mythimna</taxon>
    </lineage>
</organism>
<dbReference type="SMART" id="SM00868">
    <property type="entry name" value="zf-AD"/>
    <property type="match status" value="1"/>
</dbReference>
<feature type="binding site" evidence="1">
    <location>
        <position position="23"/>
    </location>
    <ligand>
        <name>Zn(2+)</name>
        <dbReference type="ChEBI" id="CHEBI:29105"/>
    </ligand>
</feature>
<accession>A0AAD7Y842</accession>